<dbReference type="SUPFAM" id="SSF54427">
    <property type="entry name" value="NTF2-like"/>
    <property type="match status" value="1"/>
</dbReference>
<keyword evidence="2" id="KW-1185">Reference proteome</keyword>
<dbReference type="Pfam" id="PF12893">
    <property type="entry name" value="Lumazine_bd_2"/>
    <property type="match status" value="1"/>
</dbReference>
<accession>A0A2R8BNS3</accession>
<evidence type="ECO:0008006" key="3">
    <source>
        <dbReference type="Google" id="ProtNLM"/>
    </source>
</evidence>
<dbReference type="Gene3D" id="3.10.450.50">
    <property type="match status" value="1"/>
</dbReference>
<dbReference type="InterPro" id="IPR032710">
    <property type="entry name" value="NTF2-like_dom_sf"/>
</dbReference>
<dbReference type="RefSeq" id="WP_108855065.1">
    <property type="nucleotide sequence ID" value="NZ_OMOQ01000008.1"/>
</dbReference>
<dbReference type="Proteomes" id="UP000244924">
    <property type="component" value="Unassembled WGS sequence"/>
</dbReference>
<proteinExistence type="predicted"/>
<evidence type="ECO:0000313" key="1">
    <source>
        <dbReference type="EMBL" id="SPH25076.1"/>
    </source>
</evidence>
<reference evidence="1 2" key="1">
    <citation type="submission" date="2018-03" db="EMBL/GenBank/DDBJ databases">
        <authorList>
            <person name="Keele B.F."/>
        </authorList>
    </citation>
    <scope>NUCLEOTIDE SEQUENCE [LARGE SCALE GENOMIC DNA]</scope>
    <source>
        <strain evidence="1 2">CECT 8626</strain>
    </source>
</reference>
<dbReference type="AlphaFoldDB" id="A0A2R8BNS3"/>
<protein>
    <recommendedName>
        <fullName evidence="3">Lumazine-binding protein</fullName>
    </recommendedName>
</protein>
<evidence type="ECO:0000313" key="2">
    <source>
        <dbReference type="Proteomes" id="UP000244924"/>
    </source>
</evidence>
<dbReference type="OrthoDB" id="7451095at2"/>
<gene>
    <name evidence="1" type="ORF">DEA8626_04111</name>
</gene>
<sequence length="120" mass="13536">MDEEERAIHAVVETYVAGFNRGNKQLLLHALHPRFVSSGLVDGKLQWDSAEEFASFCAESAPDPDGPVPDWKMETLFISGQTAVVVVRDRWGNRQFHDSLILLKDKGRWQIVFKAFHGLG</sequence>
<organism evidence="1 2">
    <name type="scientific">Albidovulum aquaemixtae</name>
    <dbReference type="NCBI Taxonomy" id="1542388"/>
    <lineage>
        <taxon>Bacteria</taxon>
        <taxon>Pseudomonadati</taxon>
        <taxon>Pseudomonadota</taxon>
        <taxon>Alphaproteobacteria</taxon>
        <taxon>Rhodobacterales</taxon>
        <taxon>Paracoccaceae</taxon>
        <taxon>Albidovulum</taxon>
    </lineage>
</organism>
<name>A0A2R8BNS3_9RHOB</name>
<dbReference type="InterPro" id="IPR039437">
    <property type="entry name" value="FrzH/put_lumazine-bd"/>
</dbReference>
<dbReference type="EMBL" id="OMOQ01000008">
    <property type="protein sequence ID" value="SPH25076.1"/>
    <property type="molecule type" value="Genomic_DNA"/>
</dbReference>